<evidence type="ECO:0000256" key="2">
    <source>
        <dbReference type="SAM" id="Phobius"/>
    </source>
</evidence>
<dbReference type="AlphaFoldDB" id="A0A6N2S1R5"/>
<dbReference type="SUPFAM" id="SSF48452">
    <property type="entry name" value="TPR-like"/>
    <property type="match status" value="1"/>
</dbReference>
<evidence type="ECO:0000313" key="4">
    <source>
        <dbReference type="EMBL" id="VYS87633.1"/>
    </source>
</evidence>
<sequence length="805" mass="88629">MMKKLLAILSLFFCMTVTLMAQQVVTTWLSDAVVPGEQTRLFIILTDGSIARQDPLPRVKGASLRWVSQGNYIRWPGSPNQSAFLMAIEVTPDEVGTVEIPSLTLQANNGRSYTTLPQTLTVYPYSAIKWNTLNLNGTTVPYGMLWHVDNQKPYVHQPDRCELKIYAPEYILEYTAPTITTSNLATWRFEPTLVELLRGQPRGSVLYKGVNWNVMTFQSTLFPLRAGEVTAAGTVTARAALPEADPLIANFIRSEVLVEMSIPEVKITAQELPEGAPASFTNAVGDFRISASTDARDLSANEPITVKIKVTGTGNIHSIACPALTDASNWKLYPPNKLDPGQNTRSIQGTVEFQQMMRPIAQTDAIPPFELTFFDPSTQQYKTVTTSPIPLEWKASAITGTAAGGAAPATPPPAGTIPVAEMTDIYGIMPAAVMNALTAPAHWGWYFLAYIPAVVLLGMALIRYIRRVQKESFTARERMRSFRRLSSTPRQASSTEFLRAAGNFIESYIPPSKQNEEMKTILQLRDDRAFKPSGSSDELPHAERQHMLQAIKKAIAKLPVLIMAAVLTLSVAGAAGNAAETDNLGVQAYEQGEYAKAIDYFSRESNDTDLSKSERAYASFGIGNSYYRMNKPGLAALNYRRALELSPYFTEARYNLQFVERKEGAILPANTTENQWLTYISHDALGPISILSGAVMLTFLALLTVTRRHGALLTILATLSGLVTVAAIMNYIMYPETPESIPADRLLVVTQKTPGRHAADMNSPAVITLPESTPLILRAERGSWYYASTFQNTPVWIPRTDAQPL</sequence>
<keyword evidence="1" id="KW-0802">TPR repeat</keyword>
<organism evidence="4">
    <name type="scientific">Akkermansia muciniphila</name>
    <dbReference type="NCBI Taxonomy" id="239935"/>
    <lineage>
        <taxon>Bacteria</taxon>
        <taxon>Pseudomonadati</taxon>
        <taxon>Verrucomicrobiota</taxon>
        <taxon>Verrucomicrobiia</taxon>
        <taxon>Verrucomicrobiales</taxon>
        <taxon>Akkermansiaceae</taxon>
        <taxon>Akkermansia</taxon>
    </lineage>
</organism>
<accession>A0A6N2S1R5</accession>
<keyword evidence="3" id="KW-0732">Signal</keyword>
<feature type="signal peptide" evidence="3">
    <location>
        <begin position="1"/>
        <end position="21"/>
    </location>
</feature>
<feature type="chain" id="PRO_5026930559" evidence="3">
    <location>
        <begin position="22"/>
        <end position="805"/>
    </location>
</feature>
<gene>
    <name evidence="4" type="ORF">AMLFYP55_01951</name>
</gene>
<dbReference type="InterPro" id="IPR019734">
    <property type="entry name" value="TPR_rpt"/>
</dbReference>
<name>A0A6N2S1R5_9BACT</name>
<keyword evidence="2" id="KW-0812">Transmembrane</keyword>
<dbReference type="EMBL" id="CACRSS010000002">
    <property type="protein sequence ID" value="VYS87633.1"/>
    <property type="molecule type" value="Genomic_DNA"/>
</dbReference>
<dbReference type="OrthoDB" id="184033at2"/>
<dbReference type="SMART" id="SM00028">
    <property type="entry name" value="TPR"/>
    <property type="match status" value="2"/>
</dbReference>
<feature type="transmembrane region" description="Helical" evidence="2">
    <location>
        <begin position="712"/>
        <end position="734"/>
    </location>
</feature>
<dbReference type="RefSeq" id="WP_102722942.1">
    <property type="nucleotide sequence ID" value="NZ_CACRSS010000002.1"/>
</dbReference>
<reference evidence="4" key="1">
    <citation type="submission" date="2019-11" db="EMBL/GenBank/DDBJ databases">
        <authorList>
            <person name="Feng L."/>
        </authorList>
    </citation>
    <scope>NUCLEOTIDE SEQUENCE</scope>
    <source>
        <strain evidence="4">AMuciniphilaLFYP55</strain>
    </source>
</reference>
<feature type="transmembrane region" description="Helical" evidence="2">
    <location>
        <begin position="443"/>
        <end position="462"/>
    </location>
</feature>
<feature type="transmembrane region" description="Helical" evidence="2">
    <location>
        <begin position="684"/>
        <end position="705"/>
    </location>
</feature>
<feature type="transmembrane region" description="Helical" evidence="2">
    <location>
        <begin position="554"/>
        <end position="575"/>
    </location>
</feature>
<evidence type="ECO:0000256" key="3">
    <source>
        <dbReference type="SAM" id="SignalP"/>
    </source>
</evidence>
<keyword evidence="2" id="KW-0472">Membrane</keyword>
<dbReference type="InterPro" id="IPR025738">
    <property type="entry name" value="BatD"/>
</dbReference>
<feature type="repeat" description="TPR" evidence="1">
    <location>
        <begin position="616"/>
        <end position="649"/>
    </location>
</feature>
<protein>
    <submittedName>
        <fullName evidence="4">Tetratricopeptide repeat protein</fullName>
    </submittedName>
</protein>
<evidence type="ECO:0000256" key="1">
    <source>
        <dbReference type="PROSITE-ProRule" id="PRU00339"/>
    </source>
</evidence>
<dbReference type="PROSITE" id="PS50005">
    <property type="entry name" value="TPR"/>
    <property type="match status" value="1"/>
</dbReference>
<dbReference type="PANTHER" id="PTHR40940:SF2">
    <property type="entry name" value="BATD"/>
    <property type="match status" value="1"/>
</dbReference>
<proteinExistence type="predicted"/>
<keyword evidence="2" id="KW-1133">Transmembrane helix</keyword>
<dbReference type="PANTHER" id="PTHR40940">
    <property type="entry name" value="PROTEIN BATD-RELATED"/>
    <property type="match status" value="1"/>
</dbReference>
<dbReference type="InterPro" id="IPR011990">
    <property type="entry name" value="TPR-like_helical_dom_sf"/>
</dbReference>
<dbReference type="Gene3D" id="1.25.40.10">
    <property type="entry name" value="Tetratricopeptide repeat domain"/>
    <property type="match status" value="1"/>
</dbReference>